<dbReference type="PANTHER" id="PTHR31088">
    <property type="entry name" value="MEMBRANE-ASSOCIATED PROTEIN VIPP1, CHLOROPLASTIC"/>
    <property type="match status" value="1"/>
</dbReference>
<proteinExistence type="inferred from homology"/>
<feature type="region of interest" description="Disordered" evidence="3">
    <location>
        <begin position="218"/>
        <end position="244"/>
    </location>
</feature>
<dbReference type="Pfam" id="PF04012">
    <property type="entry name" value="PspA_IM30"/>
    <property type="match status" value="1"/>
</dbReference>
<reference evidence="4 5" key="1">
    <citation type="submission" date="2019-08" db="EMBL/GenBank/DDBJ databases">
        <title>Parahaliea maris sp. nov., isolated from the surface seawater.</title>
        <authorList>
            <person name="Liu Y."/>
        </authorList>
    </citation>
    <scope>NUCLEOTIDE SEQUENCE [LARGE SCALE GENOMIC DNA]</scope>
    <source>
        <strain evidence="4 5">S2-26</strain>
    </source>
</reference>
<evidence type="ECO:0000256" key="3">
    <source>
        <dbReference type="SAM" id="MobiDB-lite"/>
    </source>
</evidence>
<dbReference type="RefSeq" id="WP_148063222.1">
    <property type="nucleotide sequence ID" value="NZ_VRYZ01000002.1"/>
</dbReference>
<sequence length="244" mass="26974">MGIFSRMTDIINSNLNSLLDSAEDPQKMIRLIIQEMEDTLVEVRSSSARVLADRKAAARRLEQVQAEAETWEAKAKLAISKGREDLARAALQEKHAILDEVAVVEAELKALDEHIAQLGDEVSQLQQKLSDAKARQKAMIMRSQTVESRIKVKRQMQREALDDAFSRFDHFERRMDNLESQLESMDLGREVPPDLAAEIDALAEDERINDELARLKGELGGHSASQGAAGESGKAAAAPSGKSE</sequence>
<protein>
    <submittedName>
        <fullName evidence="4">Phage shock protein PspA</fullName>
    </submittedName>
</protein>
<dbReference type="EMBL" id="VRYZ01000002">
    <property type="protein sequence ID" value="TXS93286.1"/>
    <property type="molecule type" value="Genomic_DNA"/>
</dbReference>
<name>A0A5C8ZXS9_9GAMM</name>
<evidence type="ECO:0000313" key="4">
    <source>
        <dbReference type="EMBL" id="TXS93286.1"/>
    </source>
</evidence>
<keyword evidence="5" id="KW-1185">Reference proteome</keyword>
<evidence type="ECO:0000256" key="2">
    <source>
        <dbReference type="SAM" id="Coils"/>
    </source>
</evidence>
<dbReference type="Proteomes" id="UP000321933">
    <property type="component" value="Unassembled WGS sequence"/>
</dbReference>
<evidence type="ECO:0000313" key="5">
    <source>
        <dbReference type="Proteomes" id="UP000321933"/>
    </source>
</evidence>
<evidence type="ECO:0000256" key="1">
    <source>
        <dbReference type="ARBA" id="ARBA00043985"/>
    </source>
</evidence>
<dbReference type="PANTHER" id="PTHR31088:SF6">
    <property type="entry name" value="PHAGE SHOCK PROTEIN A"/>
    <property type="match status" value="1"/>
</dbReference>
<dbReference type="InterPro" id="IPR007157">
    <property type="entry name" value="PspA_VIPP1"/>
</dbReference>
<dbReference type="InterPro" id="IPR014319">
    <property type="entry name" value="Phageshock_PspA"/>
</dbReference>
<feature type="compositionally biased region" description="Low complexity" evidence="3">
    <location>
        <begin position="221"/>
        <end position="244"/>
    </location>
</feature>
<accession>A0A5C8ZXS9</accession>
<dbReference type="GO" id="GO:0005829">
    <property type="term" value="C:cytosol"/>
    <property type="evidence" value="ECO:0007669"/>
    <property type="project" value="TreeGrafter"/>
</dbReference>
<dbReference type="NCBIfam" id="TIGR02977">
    <property type="entry name" value="phageshock_pspA"/>
    <property type="match status" value="1"/>
</dbReference>
<dbReference type="GO" id="GO:0009271">
    <property type="term" value="P:phage shock"/>
    <property type="evidence" value="ECO:0007669"/>
    <property type="project" value="TreeGrafter"/>
</dbReference>
<dbReference type="OrthoDB" id="9779630at2"/>
<gene>
    <name evidence="4" type="primary">pspA</name>
    <name evidence="4" type="ORF">FVW59_05445</name>
</gene>
<feature type="coiled-coil region" evidence="2">
    <location>
        <begin position="54"/>
        <end position="135"/>
    </location>
</feature>
<comment type="similarity">
    <text evidence="1">Belongs to the PspA/Vipp/IM30 family.</text>
</comment>
<dbReference type="AlphaFoldDB" id="A0A5C8ZXS9"/>
<comment type="caution">
    <text evidence="4">The sequence shown here is derived from an EMBL/GenBank/DDBJ whole genome shotgun (WGS) entry which is preliminary data.</text>
</comment>
<organism evidence="4 5">
    <name type="scientific">Parahaliea aestuarii</name>
    <dbReference type="NCBI Taxonomy" id="1852021"/>
    <lineage>
        <taxon>Bacteria</taxon>
        <taxon>Pseudomonadati</taxon>
        <taxon>Pseudomonadota</taxon>
        <taxon>Gammaproteobacteria</taxon>
        <taxon>Cellvibrionales</taxon>
        <taxon>Halieaceae</taxon>
        <taxon>Parahaliea</taxon>
    </lineage>
</organism>
<keyword evidence="2" id="KW-0175">Coiled coil</keyword>